<protein>
    <submittedName>
        <fullName evidence="1">FAD dependent oxidoreductase</fullName>
    </submittedName>
</protein>
<dbReference type="PATRIC" id="fig|869212.3.peg.1951"/>
<dbReference type="AlphaFoldDB" id="I4B5N8"/>
<dbReference type="OrthoDB" id="9778740at2"/>
<accession>I4B5N8</accession>
<dbReference type="HOGENOM" id="CLU_006937_7_1_12"/>
<dbReference type="PRINTS" id="PR00469">
    <property type="entry name" value="PNDRDTASEII"/>
</dbReference>
<dbReference type="Proteomes" id="UP000006048">
    <property type="component" value="Chromosome"/>
</dbReference>
<dbReference type="Pfam" id="PF13738">
    <property type="entry name" value="Pyr_redox_3"/>
    <property type="match status" value="1"/>
</dbReference>
<dbReference type="RefSeq" id="WP_014803102.1">
    <property type="nucleotide sequence ID" value="NC_018020.1"/>
</dbReference>
<dbReference type="EMBL" id="CP002959">
    <property type="protein sequence ID" value="AFM12595.1"/>
    <property type="molecule type" value="Genomic_DNA"/>
</dbReference>
<organism evidence="1 2">
    <name type="scientific">Turneriella parva (strain ATCC BAA-1111 / DSM 21527 / NCTC 11395 / H)</name>
    <name type="common">Leptospira parva</name>
    <dbReference type="NCBI Taxonomy" id="869212"/>
    <lineage>
        <taxon>Bacteria</taxon>
        <taxon>Pseudomonadati</taxon>
        <taxon>Spirochaetota</taxon>
        <taxon>Spirochaetia</taxon>
        <taxon>Leptospirales</taxon>
        <taxon>Leptospiraceae</taxon>
        <taxon>Turneriella</taxon>
    </lineage>
</organism>
<dbReference type="InterPro" id="IPR051209">
    <property type="entry name" value="FAD-bind_Monooxygenase_sf"/>
</dbReference>
<dbReference type="STRING" id="869212.Turpa_1948"/>
<dbReference type="PANTHER" id="PTHR42877:SF4">
    <property type="entry name" value="FAD_NAD(P)-BINDING DOMAIN-CONTAINING PROTEIN-RELATED"/>
    <property type="match status" value="1"/>
</dbReference>
<evidence type="ECO:0000313" key="2">
    <source>
        <dbReference type="Proteomes" id="UP000006048"/>
    </source>
</evidence>
<dbReference type="InterPro" id="IPR036188">
    <property type="entry name" value="FAD/NAD-bd_sf"/>
</dbReference>
<proteinExistence type="predicted"/>
<dbReference type="PRINTS" id="PR00368">
    <property type="entry name" value="FADPNR"/>
</dbReference>
<keyword evidence="2" id="KW-1185">Reference proteome</keyword>
<dbReference type="SUPFAM" id="SSF51905">
    <property type="entry name" value="FAD/NAD(P)-binding domain"/>
    <property type="match status" value="1"/>
</dbReference>
<evidence type="ECO:0000313" key="1">
    <source>
        <dbReference type="EMBL" id="AFM12595.1"/>
    </source>
</evidence>
<sequence length="495" mass="54597">MKDTVLDVLVIGSGFSGIGTAINLKNKGITNFKIVDKGKDFGGTWRDNKYPGAACDVPSHLYSFSFEPNPNWSRMFATSDEIEAYMLGVVAKHGLREKAEFGVTVEGMKFDEASGVWNVTCKGGKTIAARVVVSAMGALSNPSIPKIEGSDSFKGEILHTARWRKDVNIKGKKVAVVGGGASAIQLVPAIAPEVKELTVFQRTPSWIIPKPDYDIAEWEKTIYRALPFVQSIRRNTIYAITEMFGAGIVFNTPMTTALERLARFNIERTIKDPALRAKVTPDYRFGCKRMLISNDWYPALVRDNVELVAAPVTKINPHGVESNGEKFDADVLIYATGFEVPKAGVPFPVTGARGHNLNNDWAAGAESYLGINVHGFPNLFFCMGPNTGPGHTSVLVYTEPQYRYIASAVSRMLTEGLQSIEVKAEKQAEFTRFIDERMKVTNWTAGCKSWYLTDSGRNTTLYPGFAGEYVIKASTFHLDDFDVVKKSDIERKQVA</sequence>
<dbReference type="PANTHER" id="PTHR42877">
    <property type="entry name" value="L-ORNITHINE N(5)-MONOOXYGENASE-RELATED"/>
    <property type="match status" value="1"/>
</dbReference>
<dbReference type="KEGG" id="tpx:Turpa_1948"/>
<dbReference type="Gene3D" id="3.50.50.60">
    <property type="entry name" value="FAD/NAD(P)-binding domain"/>
    <property type="match status" value="2"/>
</dbReference>
<gene>
    <name evidence="1" type="ordered locus">Turpa_1948</name>
</gene>
<name>I4B5N8_TURPD</name>
<reference evidence="1 2" key="1">
    <citation type="submission" date="2012-06" db="EMBL/GenBank/DDBJ databases">
        <title>The complete chromosome of genome of Turneriella parva DSM 21527.</title>
        <authorList>
            <consortium name="US DOE Joint Genome Institute (JGI-PGF)"/>
            <person name="Lucas S."/>
            <person name="Han J."/>
            <person name="Lapidus A."/>
            <person name="Bruce D."/>
            <person name="Goodwin L."/>
            <person name="Pitluck S."/>
            <person name="Peters L."/>
            <person name="Kyrpides N."/>
            <person name="Mavromatis K."/>
            <person name="Ivanova N."/>
            <person name="Mikhailova N."/>
            <person name="Chertkov O."/>
            <person name="Detter J.C."/>
            <person name="Tapia R."/>
            <person name="Han C."/>
            <person name="Land M."/>
            <person name="Hauser L."/>
            <person name="Markowitz V."/>
            <person name="Cheng J.-F."/>
            <person name="Hugenholtz P."/>
            <person name="Woyke T."/>
            <person name="Wu D."/>
            <person name="Gronow S."/>
            <person name="Wellnitz S."/>
            <person name="Brambilla E."/>
            <person name="Klenk H.-P."/>
            <person name="Eisen J.A."/>
        </authorList>
    </citation>
    <scope>NUCLEOTIDE SEQUENCE [LARGE SCALE GENOMIC DNA]</scope>
    <source>
        <strain evidence="2">ATCC BAA-1111 / DSM 21527 / NCTC 11395 / H</strain>
    </source>
</reference>